<evidence type="ECO:0000313" key="2">
    <source>
        <dbReference type="Proteomes" id="UP001159428"/>
    </source>
</evidence>
<evidence type="ECO:0000313" key="1">
    <source>
        <dbReference type="EMBL" id="CAH3108047.1"/>
    </source>
</evidence>
<keyword evidence="2" id="KW-1185">Reference proteome</keyword>
<dbReference type="EMBL" id="CALNXJ010000011">
    <property type="protein sequence ID" value="CAH3108047.1"/>
    <property type="molecule type" value="Genomic_DNA"/>
</dbReference>
<name>A0AAU9W8B6_9CNID</name>
<gene>
    <name evidence="1" type="ORF">PMEA_00003082</name>
</gene>
<comment type="caution">
    <text evidence="1">The sequence shown here is derived from an EMBL/GenBank/DDBJ whole genome shotgun (WGS) entry which is preliminary data.</text>
</comment>
<reference evidence="1 2" key="1">
    <citation type="submission" date="2022-05" db="EMBL/GenBank/DDBJ databases">
        <authorList>
            <consortium name="Genoscope - CEA"/>
            <person name="William W."/>
        </authorList>
    </citation>
    <scope>NUCLEOTIDE SEQUENCE [LARGE SCALE GENOMIC DNA]</scope>
</reference>
<dbReference type="AlphaFoldDB" id="A0AAU9W8B6"/>
<dbReference type="Proteomes" id="UP001159428">
    <property type="component" value="Unassembled WGS sequence"/>
</dbReference>
<protein>
    <submittedName>
        <fullName evidence="1">Uncharacterized protein</fullName>
    </submittedName>
</protein>
<organism evidence="1 2">
    <name type="scientific">Pocillopora meandrina</name>
    <dbReference type="NCBI Taxonomy" id="46732"/>
    <lineage>
        <taxon>Eukaryota</taxon>
        <taxon>Metazoa</taxon>
        <taxon>Cnidaria</taxon>
        <taxon>Anthozoa</taxon>
        <taxon>Hexacorallia</taxon>
        <taxon>Scleractinia</taxon>
        <taxon>Astrocoeniina</taxon>
        <taxon>Pocilloporidae</taxon>
        <taxon>Pocillopora</taxon>
    </lineage>
</organism>
<sequence>MGFEGKCVCSKHSMWHHGDISAASLWIASPEELEFCGVDTSKNKTRKRKICLPLPSSVPTLEETLRCHEENVSSSVESVEYPDPVDIESMENCLLSSNAIETSSKSVQVPEIQRRPYKEAELRTQQTMRSKTIDSLTSLADKYVHFNESDVPMFICDLVRSGKWQASFGTESAASNSAMSHGENSFLSRLTAEYKACKDKEANKAIRKNATSQKQKVFIGDTLRKSKISLNGNTRNFQLSC</sequence>
<accession>A0AAU9W8B6</accession>
<proteinExistence type="predicted"/>